<evidence type="ECO:0000313" key="2">
    <source>
        <dbReference type="WBParaSite" id="Minc3s04000g35254"/>
    </source>
</evidence>
<keyword evidence="1" id="KW-1185">Reference proteome</keyword>
<sequence length="101" mass="11669">MKKFPVRYPIAPTSIGRFSVLWDGCGFFKQNSMQAKIPYLGLINLIDFLLLDSFLLLYSEISLCDTNRVVKIFFESKKIRARPSLTSSQFKIHFLDLLLGF</sequence>
<dbReference type="Proteomes" id="UP000887563">
    <property type="component" value="Unplaced"/>
</dbReference>
<dbReference type="WBParaSite" id="Minc3s04000g35254">
    <property type="protein sequence ID" value="Minc3s04000g35254"/>
    <property type="gene ID" value="Minc3s04000g35254"/>
</dbReference>
<accession>A0A914N4T4</accession>
<dbReference type="AlphaFoldDB" id="A0A914N4T4"/>
<proteinExistence type="predicted"/>
<name>A0A914N4T4_MELIC</name>
<protein>
    <submittedName>
        <fullName evidence="2">Uncharacterized protein</fullName>
    </submittedName>
</protein>
<reference evidence="2" key="1">
    <citation type="submission" date="2022-11" db="UniProtKB">
        <authorList>
            <consortium name="WormBaseParasite"/>
        </authorList>
    </citation>
    <scope>IDENTIFICATION</scope>
</reference>
<organism evidence="1 2">
    <name type="scientific">Meloidogyne incognita</name>
    <name type="common">Southern root-knot nematode worm</name>
    <name type="synonym">Oxyuris incognita</name>
    <dbReference type="NCBI Taxonomy" id="6306"/>
    <lineage>
        <taxon>Eukaryota</taxon>
        <taxon>Metazoa</taxon>
        <taxon>Ecdysozoa</taxon>
        <taxon>Nematoda</taxon>
        <taxon>Chromadorea</taxon>
        <taxon>Rhabditida</taxon>
        <taxon>Tylenchina</taxon>
        <taxon>Tylenchomorpha</taxon>
        <taxon>Tylenchoidea</taxon>
        <taxon>Meloidogynidae</taxon>
        <taxon>Meloidogyninae</taxon>
        <taxon>Meloidogyne</taxon>
        <taxon>Meloidogyne incognita group</taxon>
    </lineage>
</organism>
<evidence type="ECO:0000313" key="1">
    <source>
        <dbReference type="Proteomes" id="UP000887563"/>
    </source>
</evidence>